<dbReference type="EMBL" id="JAXCGZ010013708">
    <property type="protein sequence ID" value="KAK7072059.1"/>
    <property type="molecule type" value="Genomic_DNA"/>
</dbReference>
<dbReference type="AlphaFoldDB" id="A0AAN8X353"/>
<organism evidence="1 2">
    <name type="scientific">Halocaridina rubra</name>
    <name type="common">Hawaiian red shrimp</name>
    <dbReference type="NCBI Taxonomy" id="373956"/>
    <lineage>
        <taxon>Eukaryota</taxon>
        <taxon>Metazoa</taxon>
        <taxon>Ecdysozoa</taxon>
        <taxon>Arthropoda</taxon>
        <taxon>Crustacea</taxon>
        <taxon>Multicrustacea</taxon>
        <taxon>Malacostraca</taxon>
        <taxon>Eumalacostraca</taxon>
        <taxon>Eucarida</taxon>
        <taxon>Decapoda</taxon>
        <taxon>Pleocyemata</taxon>
        <taxon>Caridea</taxon>
        <taxon>Atyoidea</taxon>
        <taxon>Atyidae</taxon>
        <taxon>Halocaridina</taxon>
    </lineage>
</organism>
<sequence length="474" mass="52787">MCTADEVVITLHKSHCFESWPIVGTGFHCVYTSNSSDHDFIWNSLIADYGSYIKGQELSQENFNNHVPASREKIMQIFIEYVNSLSILKNYQPWALEFASDGKKLSSNSDGNCHESVTKIENFLSRVSEGRFESDEISPLQVLSSDNIDSSCSYLASERESSSTKQWVSISSNLAPEKEDSSAKQMVSINSNLALEKEGSSARHMISGSSNSSLEKESFYDKPVASGTGNSNIVLEKVGPSVEHMAYSSNLDHNKKVSSPKLMVSCSIADEFSCVEERDMKIISGHTSNGDVIQKKDGPALRHESACHEGRSLILSDYEVDYHTLDDPVEELLSGCNIENLDQSVEYVTVDDTSSDQDAAQELEIIHSSDEKNIPNRNQNIKRKSSEHMCRGVSKLCKKSSELYSEKDLLDFKLCEGIENENYLILHFPTQGCPSECPNCYCELCLSMLTINCSTYVSKIVCTDCKLTLYILPD</sequence>
<evidence type="ECO:0000313" key="1">
    <source>
        <dbReference type="EMBL" id="KAK7072059.1"/>
    </source>
</evidence>
<name>A0AAN8X353_HALRR</name>
<proteinExistence type="predicted"/>
<keyword evidence="2" id="KW-1185">Reference proteome</keyword>
<reference evidence="1 2" key="1">
    <citation type="submission" date="2023-11" db="EMBL/GenBank/DDBJ databases">
        <title>Halocaridina rubra genome assembly.</title>
        <authorList>
            <person name="Smith C."/>
        </authorList>
    </citation>
    <scope>NUCLEOTIDE SEQUENCE [LARGE SCALE GENOMIC DNA]</scope>
    <source>
        <strain evidence="1">EP-1</strain>
        <tissue evidence="1">Whole</tissue>
    </source>
</reference>
<protein>
    <submittedName>
        <fullName evidence="1">Uncharacterized protein</fullName>
    </submittedName>
</protein>
<gene>
    <name evidence="1" type="ORF">SK128_020060</name>
</gene>
<accession>A0AAN8X353</accession>
<dbReference type="Proteomes" id="UP001381693">
    <property type="component" value="Unassembled WGS sequence"/>
</dbReference>
<evidence type="ECO:0000313" key="2">
    <source>
        <dbReference type="Proteomes" id="UP001381693"/>
    </source>
</evidence>
<comment type="caution">
    <text evidence="1">The sequence shown here is derived from an EMBL/GenBank/DDBJ whole genome shotgun (WGS) entry which is preliminary data.</text>
</comment>